<evidence type="ECO:0000313" key="3">
    <source>
        <dbReference type="Proteomes" id="UP001269267"/>
    </source>
</evidence>
<dbReference type="RefSeq" id="WP_230448257.1">
    <property type="nucleotide sequence ID" value="NZ_JARWAI010000008.1"/>
</dbReference>
<evidence type="ECO:0000256" key="1">
    <source>
        <dbReference type="SAM" id="Phobius"/>
    </source>
</evidence>
<organism evidence="2 3">
    <name type="scientific">Vreelandella gomseomensis</name>
    <dbReference type="NCBI Taxonomy" id="370766"/>
    <lineage>
        <taxon>Bacteria</taxon>
        <taxon>Pseudomonadati</taxon>
        <taxon>Pseudomonadota</taxon>
        <taxon>Gammaproteobacteria</taxon>
        <taxon>Oceanospirillales</taxon>
        <taxon>Halomonadaceae</taxon>
        <taxon>Vreelandella</taxon>
    </lineage>
</organism>
<feature type="transmembrane region" description="Helical" evidence="1">
    <location>
        <begin position="23"/>
        <end position="47"/>
    </location>
</feature>
<keyword evidence="1" id="KW-1133">Transmembrane helix</keyword>
<gene>
    <name evidence="2" type="ORF">QC815_11665</name>
</gene>
<dbReference type="Proteomes" id="UP001269267">
    <property type="component" value="Unassembled WGS sequence"/>
</dbReference>
<evidence type="ECO:0008006" key="4">
    <source>
        <dbReference type="Google" id="ProtNLM"/>
    </source>
</evidence>
<dbReference type="EMBL" id="JARWAI010000008">
    <property type="protein sequence ID" value="MDR5875575.1"/>
    <property type="molecule type" value="Genomic_DNA"/>
</dbReference>
<protein>
    <recommendedName>
        <fullName evidence="4">Toxin CptA</fullName>
    </recommendedName>
</protein>
<keyword evidence="3" id="KW-1185">Reference proteome</keyword>
<evidence type="ECO:0000313" key="2">
    <source>
        <dbReference type="EMBL" id="MDR5875575.1"/>
    </source>
</evidence>
<sequence length="132" mass="14779">MPKVPIILPIERSRVWWGLHGGLLLGLAVMVTIIIGWWAGGLAVLAGGSCLGRSLKRQPSGTLYLLPRHQGPLGRWLLPQGELDDALPVHCDYLTPWLVGLKVGQQRVWLWPDSLPFEAHRAVRRLFHFPGR</sequence>
<accession>A0ABU1GDK4</accession>
<keyword evidence="1" id="KW-0812">Transmembrane</keyword>
<reference evidence="2 3" key="1">
    <citation type="submission" date="2023-04" db="EMBL/GenBank/DDBJ databases">
        <title>A long-awaited taxogenomic arrangement of the family Halomonadaceae.</title>
        <authorList>
            <person name="De La Haba R."/>
            <person name="Chuvochina M."/>
            <person name="Wittouck S."/>
            <person name="Arahal D.R."/>
            <person name="Sanchez-Porro C."/>
            <person name="Hugenholtz P."/>
            <person name="Ventosa A."/>
        </authorList>
    </citation>
    <scope>NUCLEOTIDE SEQUENCE [LARGE SCALE GENOMIC DNA]</scope>
    <source>
        <strain evidence="2 3">DSM 18042</strain>
    </source>
</reference>
<comment type="caution">
    <text evidence="2">The sequence shown here is derived from an EMBL/GenBank/DDBJ whole genome shotgun (WGS) entry which is preliminary data.</text>
</comment>
<proteinExistence type="predicted"/>
<keyword evidence="1" id="KW-0472">Membrane</keyword>
<name>A0ABU1GDK4_9GAMM</name>